<feature type="region of interest" description="Disordered" evidence="1">
    <location>
        <begin position="136"/>
        <end position="164"/>
    </location>
</feature>
<name>A0AB33JSH7_9ACTN</name>
<dbReference type="EMBL" id="AP035881">
    <property type="protein sequence ID" value="BFP44975.1"/>
    <property type="molecule type" value="Genomic_DNA"/>
</dbReference>
<proteinExistence type="predicted"/>
<dbReference type="AlphaFoldDB" id="A0AB33JSH7"/>
<gene>
    <name evidence="3" type="ORF">KCMC57_13430</name>
</gene>
<feature type="transmembrane region" description="Helical" evidence="2">
    <location>
        <begin position="108"/>
        <end position="126"/>
    </location>
</feature>
<keyword evidence="2" id="KW-0812">Transmembrane</keyword>
<evidence type="ECO:0000313" key="3">
    <source>
        <dbReference type="EMBL" id="BFP44975.1"/>
    </source>
</evidence>
<feature type="transmembrane region" description="Helical" evidence="2">
    <location>
        <begin position="66"/>
        <end position="88"/>
    </location>
</feature>
<sequence>MKTWQLRALRAAVPSALCVALTATAHLALAGTRIPLPVLALALAGTSLCTWLLARGTTGLGLTGAWMTATQIALYVLFDRAAAAPAPLPRSSRLLGLADPALPVHSPSATLALAHLLAAVLCTLLLRPGRVRRLLPHPGTLRTRPPRPPARLATGAGRAVGGGR</sequence>
<feature type="transmembrane region" description="Helical" evidence="2">
    <location>
        <begin position="37"/>
        <end position="54"/>
    </location>
</feature>
<evidence type="ECO:0008006" key="4">
    <source>
        <dbReference type="Google" id="ProtNLM"/>
    </source>
</evidence>
<keyword evidence="2" id="KW-0472">Membrane</keyword>
<evidence type="ECO:0000256" key="2">
    <source>
        <dbReference type="SAM" id="Phobius"/>
    </source>
</evidence>
<dbReference type="RefSeq" id="WP_407987534.1">
    <property type="nucleotide sequence ID" value="NZ_AP035881.2"/>
</dbReference>
<organism evidence="3">
    <name type="scientific">Kitasatospora sp. CMC57</name>
    <dbReference type="NCBI Taxonomy" id="3231513"/>
    <lineage>
        <taxon>Bacteria</taxon>
        <taxon>Bacillati</taxon>
        <taxon>Actinomycetota</taxon>
        <taxon>Actinomycetes</taxon>
        <taxon>Kitasatosporales</taxon>
        <taxon>Streptomycetaceae</taxon>
        <taxon>Kitasatospora</taxon>
    </lineage>
</organism>
<accession>A0AB33JSH7</accession>
<protein>
    <recommendedName>
        <fullName evidence="4">Integral membrane protein</fullName>
    </recommendedName>
</protein>
<reference evidence="3" key="1">
    <citation type="submission" date="2024-07" db="EMBL/GenBank/DDBJ databases">
        <title>Complete genome sequences of cellulolytic bacteria, Kitasatospora sp. CMC57 and Streptomyces sp. CMC78, isolated from Japanese agricultural soil.</title>
        <authorList>
            <person name="Hashimoto T."/>
            <person name="Ito M."/>
            <person name="Iwamoto M."/>
            <person name="Fukahori D."/>
            <person name="Shoda T."/>
            <person name="Sakoda M."/>
            <person name="Morohoshi T."/>
            <person name="Mitsuboshi M."/>
            <person name="Nishizawa T."/>
        </authorList>
    </citation>
    <scope>NUCLEOTIDE SEQUENCE</scope>
    <source>
        <strain evidence="3">CMC57</strain>
    </source>
</reference>
<keyword evidence="2" id="KW-1133">Transmembrane helix</keyword>
<evidence type="ECO:0000256" key="1">
    <source>
        <dbReference type="SAM" id="MobiDB-lite"/>
    </source>
</evidence>